<name>A0ABV8X4R3_9LACT</name>
<sequence>MKKTCLLLLFLLLAGCSQMEGVDVLKVDRVKQVMMYEVNDSWNQIDDSHITFTDQVVVDDFVKALHKLVRLPGVVDIAAPDYLIDLNGEQFYLWIDENGGSIMDPEDTNTLYRLEEASVKEIYERLKVEVDPKKNISSESVLKSLAKQGLELKEAGDNPDGTFGMKLNGERSDYYQLDGQPVYIYNFYSAIERQRGLENWHEKTASANLESYQVFEIENILIFHVYEIEMDADIHAKFLEGLKFLGTKFK</sequence>
<evidence type="ECO:0000259" key="2">
    <source>
        <dbReference type="Pfam" id="PF26353"/>
    </source>
</evidence>
<dbReference type="InterPro" id="IPR058780">
    <property type="entry name" value="YhfM-like_dom"/>
</dbReference>
<dbReference type="Pfam" id="PF26353">
    <property type="entry name" value="YhfM"/>
    <property type="match status" value="1"/>
</dbReference>
<proteinExistence type="predicted"/>
<dbReference type="RefSeq" id="WP_378151405.1">
    <property type="nucleotide sequence ID" value="NZ_JBHSEC010000001.1"/>
</dbReference>
<reference evidence="4" key="1">
    <citation type="journal article" date="2019" name="Int. J. Syst. Evol. Microbiol.">
        <title>The Global Catalogue of Microorganisms (GCM) 10K type strain sequencing project: providing services to taxonomists for standard genome sequencing and annotation.</title>
        <authorList>
            <consortium name="The Broad Institute Genomics Platform"/>
            <consortium name="The Broad Institute Genome Sequencing Center for Infectious Disease"/>
            <person name="Wu L."/>
            <person name="Ma J."/>
        </authorList>
    </citation>
    <scope>NUCLEOTIDE SEQUENCE [LARGE SCALE GENOMIC DNA]</scope>
    <source>
        <strain evidence="4">CCUG 59778</strain>
    </source>
</reference>
<gene>
    <name evidence="3" type="ORF">ACFOZY_01255</name>
</gene>
<protein>
    <recommendedName>
        <fullName evidence="2">YhfM-like domain-containing protein</fullName>
    </recommendedName>
</protein>
<feature type="chain" id="PRO_5046556441" description="YhfM-like domain-containing protein" evidence="1">
    <location>
        <begin position="22"/>
        <end position="250"/>
    </location>
</feature>
<organism evidence="3 4">
    <name type="scientific">Chungangia koreensis</name>
    <dbReference type="NCBI Taxonomy" id="752657"/>
    <lineage>
        <taxon>Bacteria</taxon>
        <taxon>Bacillati</taxon>
        <taxon>Bacillota</taxon>
        <taxon>Bacilli</taxon>
        <taxon>Lactobacillales</taxon>
        <taxon>Chungangia</taxon>
    </lineage>
</organism>
<keyword evidence="1" id="KW-0732">Signal</keyword>
<dbReference type="Proteomes" id="UP001595817">
    <property type="component" value="Unassembled WGS sequence"/>
</dbReference>
<feature type="signal peptide" evidence="1">
    <location>
        <begin position="1"/>
        <end position="21"/>
    </location>
</feature>
<feature type="domain" description="YhfM-like" evidence="2">
    <location>
        <begin position="47"/>
        <end position="128"/>
    </location>
</feature>
<dbReference type="PROSITE" id="PS51257">
    <property type="entry name" value="PROKAR_LIPOPROTEIN"/>
    <property type="match status" value="1"/>
</dbReference>
<evidence type="ECO:0000256" key="1">
    <source>
        <dbReference type="SAM" id="SignalP"/>
    </source>
</evidence>
<evidence type="ECO:0000313" key="4">
    <source>
        <dbReference type="Proteomes" id="UP001595817"/>
    </source>
</evidence>
<dbReference type="EMBL" id="JBHSEC010000001">
    <property type="protein sequence ID" value="MFC4409055.1"/>
    <property type="molecule type" value="Genomic_DNA"/>
</dbReference>
<evidence type="ECO:0000313" key="3">
    <source>
        <dbReference type="EMBL" id="MFC4409055.1"/>
    </source>
</evidence>
<keyword evidence="4" id="KW-1185">Reference proteome</keyword>
<accession>A0ABV8X4R3</accession>
<comment type="caution">
    <text evidence="3">The sequence shown here is derived from an EMBL/GenBank/DDBJ whole genome shotgun (WGS) entry which is preliminary data.</text>
</comment>